<sequence length="115" mass="13185">MFTMTLFSSWMPPPVSEKKILRRFGSGYLIWWKLLRLVLTKPASVWCDTVTGQPLSLTWESTKPVRKSKRPLEKLGIMGVIQTLEMLSGTSTLTVFPKRQAGDLVIELLKKWLSF</sequence>
<name>A0A2P4SNU2_BAMTH</name>
<reference evidence="1 2" key="1">
    <citation type="submission" date="2018-01" db="EMBL/GenBank/DDBJ databases">
        <title>Comparison of the Chinese Bamboo Partridge and Red Junglefowl genome sequences highlights the importance of demography in genome evolution.</title>
        <authorList>
            <person name="Tiley G.P."/>
            <person name="Kimball R.T."/>
            <person name="Braun E.L."/>
            <person name="Burleigh J.G."/>
        </authorList>
    </citation>
    <scope>NUCLEOTIDE SEQUENCE [LARGE SCALE GENOMIC DNA]</scope>
    <source>
        <strain evidence="1">RTK389</strain>
        <tissue evidence="1">Blood</tissue>
    </source>
</reference>
<keyword evidence="2" id="KW-1185">Reference proteome</keyword>
<proteinExistence type="predicted"/>
<protein>
    <submittedName>
        <fullName evidence="1">Uncharacterized protein</fullName>
    </submittedName>
</protein>
<evidence type="ECO:0000313" key="1">
    <source>
        <dbReference type="EMBL" id="POI25771.1"/>
    </source>
</evidence>
<organism evidence="1 2">
    <name type="scientific">Bambusicola thoracicus</name>
    <name type="common">Chinese bamboo-partridge</name>
    <name type="synonym">Perdix thoracica</name>
    <dbReference type="NCBI Taxonomy" id="9083"/>
    <lineage>
        <taxon>Eukaryota</taxon>
        <taxon>Metazoa</taxon>
        <taxon>Chordata</taxon>
        <taxon>Craniata</taxon>
        <taxon>Vertebrata</taxon>
        <taxon>Euteleostomi</taxon>
        <taxon>Archelosauria</taxon>
        <taxon>Archosauria</taxon>
        <taxon>Dinosauria</taxon>
        <taxon>Saurischia</taxon>
        <taxon>Theropoda</taxon>
        <taxon>Coelurosauria</taxon>
        <taxon>Aves</taxon>
        <taxon>Neognathae</taxon>
        <taxon>Galloanserae</taxon>
        <taxon>Galliformes</taxon>
        <taxon>Phasianidae</taxon>
        <taxon>Perdicinae</taxon>
        <taxon>Bambusicola</taxon>
    </lineage>
</organism>
<dbReference type="Proteomes" id="UP000237246">
    <property type="component" value="Unassembled WGS sequence"/>
</dbReference>
<accession>A0A2P4SNU2</accession>
<evidence type="ECO:0000313" key="2">
    <source>
        <dbReference type="Proteomes" id="UP000237246"/>
    </source>
</evidence>
<gene>
    <name evidence="1" type="ORF">CIB84_010479</name>
</gene>
<dbReference type="AlphaFoldDB" id="A0A2P4SNU2"/>
<comment type="caution">
    <text evidence="1">The sequence shown here is derived from an EMBL/GenBank/DDBJ whole genome shotgun (WGS) entry which is preliminary data.</text>
</comment>
<dbReference type="EMBL" id="PPHD01032295">
    <property type="protein sequence ID" value="POI25771.1"/>
    <property type="molecule type" value="Genomic_DNA"/>
</dbReference>